<dbReference type="SMART" id="SM00398">
    <property type="entry name" value="HMG"/>
    <property type="match status" value="1"/>
</dbReference>
<dbReference type="InterPro" id="IPR009071">
    <property type="entry name" value="HMG_box_dom"/>
</dbReference>
<protein>
    <recommendedName>
        <fullName evidence="5">HMG box domain-containing protein</fullName>
    </recommendedName>
</protein>
<evidence type="ECO:0000313" key="6">
    <source>
        <dbReference type="EMBL" id="KAG5643457.1"/>
    </source>
</evidence>
<evidence type="ECO:0000259" key="5">
    <source>
        <dbReference type="PROSITE" id="PS50118"/>
    </source>
</evidence>
<dbReference type="GO" id="GO:0005634">
    <property type="term" value="C:nucleus"/>
    <property type="evidence" value="ECO:0007669"/>
    <property type="project" value="UniProtKB-UniRule"/>
</dbReference>
<evidence type="ECO:0000256" key="1">
    <source>
        <dbReference type="ARBA" id="ARBA00023125"/>
    </source>
</evidence>
<dbReference type="Gene3D" id="1.10.30.10">
    <property type="entry name" value="High mobility group box domain"/>
    <property type="match status" value="1"/>
</dbReference>
<dbReference type="PANTHER" id="PTHR10270:SF161">
    <property type="entry name" value="SEX-DETERMINING REGION Y PROTEIN"/>
    <property type="match status" value="1"/>
</dbReference>
<dbReference type="Proteomes" id="UP000775547">
    <property type="component" value="Unassembled WGS sequence"/>
</dbReference>
<comment type="caution">
    <text evidence="6">The sequence shown here is derived from an EMBL/GenBank/DDBJ whole genome shotgun (WGS) entry which is preliminary data.</text>
</comment>
<dbReference type="EMBL" id="JABCKV010000111">
    <property type="protein sequence ID" value="KAG5643457.1"/>
    <property type="molecule type" value="Genomic_DNA"/>
</dbReference>
<dbReference type="PANTHER" id="PTHR10270">
    <property type="entry name" value="SOX TRANSCRIPTION FACTOR"/>
    <property type="match status" value="1"/>
</dbReference>
<dbReference type="GO" id="GO:0001228">
    <property type="term" value="F:DNA-binding transcription activator activity, RNA polymerase II-specific"/>
    <property type="evidence" value="ECO:0007669"/>
    <property type="project" value="TreeGrafter"/>
</dbReference>
<evidence type="ECO:0000313" key="7">
    <source>
        <dbReference type="Proteomes" id="UP000775547"/>
    </source>
</evidence>
<dbReference type="GO" id="GO:0000978">
    <property type="term" value="F:RNA polymerase II cis-regulatory region sequence-specific DNA binding"/>
    <property type="evidence" value="ECO:0007669"/>
    <property type="project" value="TreeGrafter"/>
</dbReference>
<accession>A0A9P7G3M3</accession>
<feature type="domain" description="HMG box" evidence="5">
    <location>
        <begin position="83"/>
        <end position="152"/>
    </location>
</feature>
<keyword evidence="3" id="KW-0539">Nucleus</keyword>
<gene>
    <name evidence="6" type="ORF">DXG03_000889</name>
</gene>
<evidence type="ECO:0000256" key="2">
    <source>
        <dbReference type="ARBA" id="ARBA00023163"/>
    </source>
</evidence>
<keyword evidence="1 3" id="KW-0238">DNA-binding</keyword>
<dbReference type="PROSITE" id="PS50118">
    <property type="entry name" value="HMG_BOX_2"/>
    <property type="match status" value="1"/>
</dbReference>
<dbReference type="GO" id="GO:0030154">
    <property type="term" value="P:cell differentiation"/>
    <property type="evidence" value="ECO:0007669"/>
    <property type="project" value="TreeGrafter"/>
</dbReference>
<proteinExistence type="predicted"/>
<dbReference type="SUPFAM" id="SSF47095">
    <property type="entry name" value="HMG-box"/>
    <property type="match status" value="1"/>
</dbReference>
<dbReference type="InterPro" id="IPR036910">
    <property type="entry name" value="HMG_box_dom_sf"/>
</dbReference>
<feature type="region of interest" description="Disordered" evidence="4">
    <location>
        <begin position="61"/>
        <end position="85"/>
    </location>
</feature>
<dbReference type="Pfam" id="PF00505">
    <property type="entry name" value="HMG_box"/>
    <property type="match status" value="1"/>
</dbReference>
<evidence type="ECO:0000256" key="3">
    <source>
        <dbReference type="PROSITE-ProRule" id="PRU00267"/>
    </source>
</evidence>
<feature type="region of interest" description="Disordered" evidence="4">
    <location>
        <begin position="155"/>
        <end position="176"/>
    </location>
</feature>
<dbReference type="AlphaFoldDB" id="A0A9P7G3M3"/>
<feature type="region of interest" description="Disordered" evidence="4">
    <location>
        <begin position="1"/>
        <end position="47"/>
    </location>
</feature>
<name>A0A9P7G3M3_9AGAR</name>
<keyword evidence="7" id="KW-1185">Reference proteome</keyword>
<evidence type="ECO:0000256" key="4">
    <source>
        <dbReference type="SAM" id="MobiDB-lite"/>
    </source>
</evidence>
<dbReference type="OrthoDB" id="6247875at2759"/>
<dbReference type="CDD" id="cd01389">
    <property type="entry name" value="HMG-box_ROX1-like"/>
    <property type="match status" value="1"/>
</dbReference>
<dbReference type="InterPro" id="IPR050140">
    <property type="entry name" value="SRY-related_HMG-box_TF-like"/>
</dbReference>
<feature type="DNA-binding region" description="HMG box" evidence="3">
    <location>
        <begin position="83"/>
        <end position="152"/>
    </location>
</feature>
<reference evidence="6" key="1">
    <citation type="submission" date="2020-07" db="EMBL/GenBank/DDBJ databases">
        <authorList>
            <person name="Nieuwenhuis M."/>
            <person name="Van De Peppel L.J.J."/>
        </authorList>
    </citation>
    <scope>NUCLEOTIDE SEQUENCE</scope>
    <source>
        <strain evidence="6">AP01</strain>
        <tissue evidence="6">Mycelium</tissue>
    </source>
</reference>
<feature type="region of interest" description="Disordered" evidence="4">
    <location>
        <begin position="225"/>
        <end position="264"/>
    </location>
</feature>
<reference evidence="6" key="2">
    <citation type="submission" date="2021-10" db="EMBL/GenBank/DDBJ databases">
        <title>Phylogenomics reveals ancestral predisposition of the termite-cultivated fungus Termitomyces towards a domesticated lifestyle.</title>
        <authorList>
            <person name="Auxier B."/>
            <person name="Grum-Grzhimaylo A."/>
            <person name="Cardenas M.E."/>
            <person name="Lodge J.D."/>
            <person name="Laessoe T."/>
            <person name="Pedersen O."/>
            <person name="Smith M.E."/>
            <person name="Kuyper T.W."/>
            <person name="Franco-Molano E.A."/>
            <person name="Baroni T.J."/>
            <person name="Aanen D.K."/>
        </authorList>
    </citation>
    <scope>NUCLEOTIDE SEQUENCE</scope>
    <source>
        <strain evidence="6">AP01</strain>
        <tissue evidence="6">Mycelium</tissue>
    </source>
</reference>
<sequence length="452" mass="49711">MPAARTKGTRRAGEDEPQIVWTVPLEPTSDVDDPATFMSPPPLDDDLPPLVDPGTVFLFAPTDECPPASRKSAHSKKKPDDHIPRPPNAFILFRSSFIKGNIVSNEVETNHSTLSKIIGMTWKNLPETERARWHAEAKWALKEHKRKFPQYAFRPNQARGKGSTAKRKVREVGPKDHKRCAKIAELLVEGKKGQELDQAIQEFDKHHVPEVVTRFEAPLTARMYRRSSSAPVPDVDDSSRAKKSRSASTQPPTPAISSAKAFPLSETKLEAPPAESFMSSFDQYTLSPAPPSFDFNTFSFDHPSSPFSVYQECDPLSQPASPMATGDILFNAAQSNHSNLTIDTSFMGLDDSWSCPSPLSSEGSMPATPSHMGSPSTAYTSYSIQDTLIKSFAGHFSAYPDSCESQFAGGVYEAESPPVYPTFEQDSCSRIHMANPDHTLSAFMASLGPEYL</sequence>
<organism evidence="6 7">
    <name type="scientific">Asterophora parasitica</name>
    <dbReference type="NCBI Taxonomy" id="117018"/>
    <lineage>
        <taxon>Eukaryota</taxon>
        <taxon>Fungi</taxon>
        <taxon>Dikarya</taxon>
        <taxon>Basidiomycota</taxon>
        <taxon>Agaricomycotina</taxon>
        <taxon>Agaricomycetes</taxon>
        <taxon>Agaricomycetidae</taxon>
        <taxon>Agaricales</taxon>
        <taxon>Tricholomatineae</taxon>
        <taxon>Lyophyllaceae</taxon>
        <taxon>Asterophora</taxon>
    </lineage>
</organism>
<keyword evidence="2" id="KW-0804">Transcription</keyword>